<evidence type="ECO:0000313" key="14">
    <source>
        <dbReference type="Proteomes" id="UP000440978"/>
    </source>
</evidence>
<dbReference type="HAMAP" id="MF_00148">
    <property type="entry name" value="UDG"/>
    <property type="match status" value="1"/>
</dbReference>
<dbReference type="FunFam" id="3.40.470.10:FF:000001">
    <property type="entry name" value="Uracil-DNA glycosylase"/>
    <property type="match status" value="1"/>
</dbReference>
<dbReference type="NCBIfam" id="NF003588">
    <property type="entry name" value="PRK05254.1-1"/>
    <property type="match status" value="1"/>
</dbReference>
<evidence type="ECO:0000256" key="5">
    <source>
        <dbReference type="ARBA" id="ARBA00018429"/>
    </source>
</evidence>
<dbReference type="CDD" id="cd10027">
    <property type="entry name" value="UDG-F1-like"/>
    <property type="match status" value="1"/>
</dbReference>
<evidence type="ECO:0000256" key="6">
    <source>
        <dbReference type="ARBA" id="ARBA00022763"/>
    </source>
</evidence>
<dbReference type="InterPro" id="IPR018085">
    <property type="entry name" value="Ura-DNA_Glyclase_AS"/>
</dbReference>
<protein>
    <recommendedName>
        <fullName evidence="5 9">Uracil-DNA glycosylase</fullName>
        <shortName evidence="9">UDG</shortName>
        <ecNumber evidence="4 9">3.2.2.27</ecNumber>
    </recommendedName>
</protein>
<dbReference type="EMBL" id="WNHB01000003">
    <property type="protein sequence ID" value="MTT30892.1"/>
    <property type="molecule type" value="Genomic_DNA"/>
</dbReference>
<dbReference type="RefSeq" id="WP_155216524.1">
    <property type="nucleotide sequence ID" value="NZ_WNHB01000003.1"/>
</dbReference>
<dbReference type="Pfam" id="PF03167">
    <property type="entry name" value="UDG"/>
    <property type="match status" value="1"/>
</dbReference>
<comment type="function">
    <text evidence="2 9 11">Excises uracil residues from the DNA which can arise as a result of misincorporation of dUMP residues by DNA polymerase or due to deamination of cytosine.</text>
</comment>
<dbReference type="SMART" id="SM00987">
    <property type="entry name" value="UreE_C"/>
    <property type="match status" value="1"/>
</dbReference>
<name>A0A6N8CLQ7_9BACI</name>
<evidence type="ECO:0000256" key="11">
    <source>
        <dbReference type="RuleBase" id="RU003780"/>
    </source>
</evidence>
<keyword evidence="9" id="KW-0963">Cytoplasm</keyword>
<accession>A0A6N8CLQ7</accession>
<dbReference type="NCBIfam" id="TIGR00628">
    <property type="entry name" value="ung"/>
    <property type="match status" value="1"/>
</dbReference>
<dbReference type="GO" id="GO:0005737">
    <property type="term" value="C:cytoplasm"/>
    <property type="evidence" value="ECO:0007669"/>
    <property type="project" value="UniProtKB-SubCell"/>
</dbReference>
<dbReference type="PANTHER" id="PTHR11264:SF0">
    <property type="entry name" value="URACIL-DNA GLYCOSYLASE"/>
    <property type="match status" value="1"/>
</dbReference>
<feature type="domain" description="Uracil-DNA glycosylase-like" evidence="12">
    <location>
        <begin position="50"/>
        <end position="210"/>
    </location>
</feature>
<dbReference type="NCBIfam" id="NF003589">
    <property type="entry name" value="PRK05254.1-2"/>
    <property type="match status" value="1"/>
</dbReference>
<comment type="subcellular location">
    <subcellularLocation>
        <location evidence="9">Cytoplasm</location>
    </subcellularLocation>
</comment>
<comment type="similarity">
    <text evidence="3 9 11">Belongs to the uracil-DNA glycosylase (UDG) superfamily. UNG family.</text>
</comment>
<evidence type="ECO:0000256" key="7">
    <source>
        <dbReference type="ARBA" id="ARBA00022801"/>
    </source>
</evidence>
<evidence type="ECO:0000256" key="3">
    <source>
        <dbReference type="ARBA" id="ARBA00008184"/>
    </source>
</evidence>
<evidence type="ECO:0000256" key="1">
    <source>
        <dbReference type="ARBA" id="ARBA00001400"/>
    </source>
</evidence>
<dbReference type="GO" id="GO:0004844">
    <property type="term" value="F:uracil DNA N-glycosylase activity"/>
    <property type="evidence" value="ECO:0007669"/>
    <property type="project" value="UniProtKB-UniRule"/>
</dbReference>
<evidence type="ECO:0000313" key="13">
    <source>
        <dbReference type="EMBL" id="MTT30892.1"/>
    </source>
</evidence>
<dbReference type="InterPro" id="IPR002043">
    <property type="entry name" value="UDG_fam1"/>
</dbReference>
<dbReference type="OrthoDB" id="9804372at2"/>
<keyword evidence="13" id="KW-0326">Glycosidase</keyword>
<dbReference type="NCBIfam" id="NF003592">
    <property type="entry name" value="PRK05254.1-5"/>
    <property type="match status" value="1"/>
</dbReference>
<feature type="active site" description="Proton acceptor" evidence="9 10">
    <location>
        <position position="65"/>
    </location>
</feature>
<dbReference type="NCBIfam" id="NF003591">
    <property type="entry name" value="PRK05254.1-4"/>
    <property type="match status" value="1"/>
</dbReference>
<dbReference type="SMART" id="SM00986">
    <property type="entry name" value="UDG"/>
    <property type="match status" value="1"/>
</dbReference>
<dbReference type="SUPFAM" id="SSF52141">
    <property type="entry name" value="Uracil-DNA glycosylase-like"/>
    <property type="match status" value="1"/>
</dbReference>
<sequence>MQTILKNDWAEELNSEFEKPYYKDLRTKLKEEYETKIIYPDMYDLFNALNETPYDKVKVVILGQDPYHGPNQAHGLSFSVKPGVRKPPSLQNVFKELHDDLGYPIPEHGCLIEWAKRGVLLLNTVLSVRKGEPNSHKNLGWEQFTDHVIQSLNKREKPIVFILWGRHAQNKRGLITNKAHHIIASPHPSPFSAHRGFFGSHPFSKTNQFLESVGEEPINWRLSDEVEL</sequence>
<evidence type="ECO:0000256" key="4">
    <source>
        <dbReference type="ARBA" id="ARBA00012030"/>
    </source>
</evidence>
<dbReference type="InterPro" id="IPR005122">
    <property type="entry name" value="Uracil-DNA_glycosylase-like"/>
</dbReference>
<evidence type="ECO:0000256" key="9">
    <source>
        <dbReference type="HAMAP-Rule" id="MF_00148"/>
    </source>
</evidence>
<dbReference type="Proteomes" id="UP000440978">
    <property type="component" value="Unassembled WGS sequence"/>
</dbReference>
<comment type="caution">
    <text evidence="13">The sequence shown here is derived from an EMBL/GenBank/DDBJ whole genome shotgun (WGS) entry which is preliminary data.</text>
</comment>
<organism evidence="13 14">
    <name type="scientific">Terrilactibacillus tamarindi</name>
    <dbReference type="NCBI Taxonomy" id="2599694"/>
    <lineage>
        <taxon>Bacteria</taxon>
        <taxon>Bacillati</taxon>
        <taxon>Bacillota</taxon>
        <taxon>Bacilli</taxon>
        <taxon>Bacillales</taxon>
        <taxon>Bacillaceae</taxon>
        <taxon>Terrilactibacillus</taxon>
    </lineage>
</organism>
<evidence type="ECO:0000256" key="2">
    <source>
        <dbReference type="ARBA" id="ARBA00002631"/>
    </source>
</evidence>
<gene>
    <name evidence="9" type="primary">ung</name>
    <name evidence="13" type="ORF">GMB86_02545</name>
</gene>
<evidence type="ECO:0000256" key="8">
    <source>
        <dbReference type="ARBA" id="ARBA00023204"/>
    </source>
</evidence>
<comment type="catalytic activity">
    <reaction evidence="1 9 11">
        <text>Hydrolyzes single-stranded DNA or mismatched double-stranded DNA and polynucleotides, releasing free uracil.</text>
        <dbReference type="EC" id="3.2.2.27"/>
    </reaction>
</comment>
<evidence type="ECO:0000256" key="10">
    <source>
        <dbReference type="PROSITE-ProRule" id="PRU10072"/>
    </source>
</evidence>
<dbReference type="PROSITE" id="PS00130">
    <property type="entry name" value="U_DNA_GLYCOSYLASE"/>
    <property type="match status" value="1"/>
</dbReference>
<dbReference type="PANTHER" id="PTHR11264">
    <property type="entry name" value="URACIL-DNA GLYCOSYLASE"/>
    <property type="match status" value="1"/>
</dbReference>
<keyword evidence="6 9" id="KW-0227">DNA damage</keyword>
<dbReference type="Gene3D" id="3.40.470.10">
    <property type="entry name" value="Uracil-DNA glycosylase-like domain"/>
    <property type="match status" value="1"/>
</dbReference>
<dbReference type="InterPro" id="IPR036895">
    <property type="entry name" value="Uracil-DNA_glycosylase-like_sf"/>
</dbReference>
<keyword evidence="14" id="KW-1185">Reference proteome</keyword>
<dbReference type="EC" id="3.2.2.27" evidence="4 9"/>
<reference evidence="13 14" key="1">
    <citation type="submission" date="2019-11" db="EMBL/GenBank/DDBJ databases">
        <title>Terrilactibacillus tamarindus sp. nov. BCM23-1 isolated from bark of Tamarindus indica.</title>
        <authorList>
            <person name="Kingkaew E."/>
            <person name="Tanasupawat S."/>
        </authorList>
    </citation>
    <scope>NUCLEOTIDE SEQUENCE [LARGE SCALE GENOMIC DNA]</scope>
    <source>
        <strain evidence="13 14">BCM23-1</strain>
    </source>
</reference>
<keyword evidence="7 9" id="KW-0378">Hydrolase</keyword>
<proteinExistence type="inferred from homology"/>
<dbReference type="GO" id="GO:0097510">
    <property type="term" value="P:base-excision repair, AP site formation via deaminated base removal"/>
    <property type="evidence" value="ECO:0007669"/>
    <property type="project" value="TreeGrafter"/>
</dbReference>
<dbReference type="AlphaFoldDB" id="A0A6N8CLQ7"/>
<keyword evidence="8 9" id="KW-0234">DNA repair</keyword>
<evidence type="ECO:0000259" key="12">
    <source>
        <dbReference type="SMART" id="SM00986"/>
    </source>
</evidence>